<dbReference type="Pfam" id="PF07883">
    <property type="entry name" value="Cupin_2"/>
    <property type="match status" value="1"/>
</dbReference>
<sequence length="225" mass="24501">MGNASGNSTWAPAQRVGATAVRHESRECERIVAIAQAGKFANRFRAFNLSIRNGSVALNQKSSSANADGVFEPFAISEVPLEVFEHGERFGMSFQHLSSFGGGSQVSVSMEVLPPGKQANQLHYHMLEEEHVLILEGSLTLRLGAQSHVMSAGQYVCFPAGQAVGHALHNHTSQPCRYLVFGNPQAHDVVVFPDSGRVSVRLMGESYRKSARMEYWDNVDTTGPT</sequence>
<organism evidence="3 4">
    <name type="scientific">Paraburkholderia phenazinium</name>
    <dbReference type="NCBI Taxonomy" id="60549"/>
    <lineage>
        <taxon>Bacteria</taxon>
        <taxon>Pseudomonadati</taxon>
        <taxon>Pseudomonadota</taxon>
        <taxon>Betaproteobacteria</taxon>
        <taxon>Burkholderiales</taxon>
        <taxon>Burkholderiaceae</taxon>
        <taxon>Paraburkholderia</taxon>
    </lineage>
</organism>
<evidence type="ECO:0000256" key="1">
    <source>
        <dbReference type="ARBA" id="ARBA00022723"/>
    </source>
</evidence>
<dbReference type="EMBL" id="FSRU01000002">
    <property type="protein sequence ID" value="SIO63506.1"/>
    <property type="molecule type" value="Genomic_DNA"/>
</dbReference>
<dbReference type="SUPFAM" id="SSF51182">
    <property type="entry name" value="RmlC-like cupins"/>
    <property type="match status" value="1"/>
</dbReference>
<proteinExistence type="predicted"/>
<dbReference type="PANTHER" id="PTHR35848">
    <property type="entry name" value="OXALATE-BINDING PROTEIN"/>
    <property type="match status" value="1"/>
</dbReference>
<dbReference type="InterPro" id="IPR014710">
    <property type="entry name" value="RmlC-like_jellyroll"/>
</dbReference>
<dbReference type="Proteomes" id="UP000185151">
    <property type="component" value="Unassembled WGS sequence"/>
</dbReference>
<feature type="domain" description="Cupin type-2" evidence="2">
    <location>
        <begin position="110"/>
        <end position="181"/>
    </location>
</feature>
<evidence type="ECO:0000313" key="3">
    <source>
        <dbReference type="EMBL" id="SIO63506.1"/>
    </source>
</evidence>
<dbReference type="AlphaFoldDB" id="A0A1N6L497"/>
<dbReference type="PANTHER" id="PTHR35848:SF9">
    <property type="entry name" value="SLL1358 PROTEIN"/>
    <property type="match status" value="1"/>
</dbReference>
<keyword evidence="1" id="KW-0479">Metal-binding</keyword>
<dbReference type="InterPro" id="IPR011051">
    <property type="entry name" value="RmlC_Cupin_sf"/>
</dbReference>
<reference evidence="3 4" key="1">
    <citation type="submission" date="2016-11" db="EMBL/GenBank/DDBJ databases">
        <authorList>
            <person name="Jaros S."/>
            <person name="Januszkiewicz K."/>
            <person name="Wedrychowicz H."/>
        </authorList>
    </citation>
    <scope>NUCLEOTIDE SEQUENCE [LARGE SCALE GENOMIC DNA]</scope>
    <source>
        <strain evidence="3 4">GAS95</strain>
    </source>
</reference>
<accession>A0A1N6L497</accession>
<gene>
    <name evidence="3" type="ORF">SAMN05444165_5866</name>
</gene>
<dbReference type="GO" id="GO:0046872">
    <property type="term" value="F:metal ion binding"/>
    <property type="evidence" value="ECO:0007669"/>
    <property type="project" value="UniProtKB-KW"/>
</dbReference>
<dbReference type="InterPro" id="IPR013096">
    <property type="entry name" value="Cupin_2"/>
</dbReference>
<dbReference type="InterPro" id="IPR051610">
    <property type="entry name" value="GPI/OXD"/>
</dbReference>
<dbReference type="Gene3D" id="2.60.120.10">
    <property type="entry name" value="Jelly Rolls"/>
    <property type="match status" value="1"/>
</dbReference>
<name>A0A1N6L497_9BURK</name>
<dbReference type="CDD" id="cd02224">
    <property type="entry name" value="cupin_SPO2919-like"/>
    <property type="match status" value="1"/>
</dbReference>
<evidence type="ECO:0000313" key="4">
    <source>
        <dbReference type="Proteomes" id="UP000185151"/>
    </source>
</evidence>
<evidence type="ECO:0000259" key="2">
    <source>
        <dbReference type="Pfam" id="PF07883"/>
    </source>
</evidence>
<protein>
    <submittedName>
        <fullName evidence="3">Uncharacterized conserved protein, cupin superfamily</fullName>
    </submittedName>
</protein>
<keyword evidence="4" id="KW-1185">Reference proteome</keyword>